<evidence type="ECO:0000313" key="2">
    <source>
        <dbReference type="EMBL" id="OGK37965.1"/>
    </source>
</evidence>
<protein>
    <recommendedName>
        <fullName evidence="1">CYTH domain-containing protein</fullName>
    </recommendedName>
</protein>
<reference evidence="2 3" key="1">
    <citation type="journal article" date="2016" name="Nat. Commun.">
        <title>Thousands of microbial genomes shed light on interconnected biogeochemical processes in an aquifer system.</title>
        <authorList>
            <person name="Anantharaman K."/>
            <person name="Brown C.T."/>
            <person name="Hug L.A."/>
            <person name="Sharon I."/>
            <person name="Castelle C.J."/>
            <person name="Probst A.J."/>
            <person name="Thomas B.C."/>
            <person name="Singh A."/>
            <person name="Wilkins M.J."/>
            <person name="Karaoz U."/>
            <person name="Brodie E.L."/>
            <person name="Williams K.H."/>
            <person name="Hubbard S.S."/>
            <person name="Banfield J.F."/>
        </authorList>
    </citation>
    <scope>NUCLEOTIDE SEQUENCE [LARGE SCALE GENOMIC DNA]</scope>
</reference>
<proteinExistence type="predicted"/>
<dbReference type="AlphaFoldDB" id="A0A1F7I3L0"/>
<dbReference type="Pfam" id="PF01928">
    <property type="entry name" value="CYTH"/>
    <property type="match status" value="1"/>
</dbReference>
<feature type="domain" description="CYTH" evidence="1">
    <location>
        <begin position="6"/>
        <end position="214"/>
    </location>
</feature>
<comment type="caution">
    <text evidence="2">The sequence shown here is derived from an EMBL/GenBank/DDBJ whole genome shotgun (WGS) entry which is preliminary data.</text>
</comment>
<accession>A0A1F7I3L0</accession>
<dbReference type="EMBL" id="MGAC01000025">
    <property type="protein sequence ID" value="OGK37965.1"/>
    <property type="molecule type" value="Genomic_DNA"/>
</dbReference>
<dbReference type="InterPro" id="IPR033469">
    <property type="entry name" value="CYTH-like_dom_sf"/>
</dbReference>
<evidence type="ECO:0000259" key="1">
    <source>
        <dbReference type="PROSITE" id="PS51707"/>
    </source>
</evidence>
<dbReference type="SUPFAM" id="SSF55154">
    <property type="entry name" value="CYTH-like phosphatases"/>
    <property type="match status" value="1"/>
</dbReference>
<evidence type="ECO:0000313" key="3">
    <source>
        <dbReference type="Proteomes" id="UP000176803"/>
    </source>
</evidence>
<organism evidence="2 3">
    <name type="scientific">Candidatus Roizmanbacteria bacterium RIFCSPHIGHO2_12_FULL_41_11</name>
    <dbReference type="NCBI Taxonomy" id="1802052"/>
    <lineage>
        <taxon>Bacteria</taxon>
        <taxon>Candidatus Roizmaniibacteriota</taxon>
    </lineage>
</organism>
<dbReference type="Proteomes" id="UP000176803">
    <property type="component" value="Unassembled WGS sequence"/>
</dbReference>
<dbReference type="InterPro" id="IPR023577">
    <property type="entry name" value="CYTH_domain"/>
</dbReference>
<dbReference type="PROSITE" id="PS51707">
    <property type="entry name" value="CYTH"/>
    <property type="match status" value="1"/>
</dbReference>
<dbReference type="Gene3D" id="2.40.320.10">
    <property type="entry name" value="Hypothetical Protein Pfu-838710-001"/>
    <property type="match status" value="1"/>
</dbReference>
<sequence length="228" mass="26947">MTKQQAVEVEIKSLLGSKTKAQELINKLYKTDQKISKINQSHQLNHYFLPGNFPLLLKHITQHLDAKEVAKLTQIIRQGRNHSTRTRRKNKEVILVVKATVDDTTSANGTARLEYEVSMANFTIEKIDQLLLESKFSYEAKWSRQREEYRYKDMIVSIDKNAGYGYLAEFEKVVAEGEDVEKVKKLIRQEMRDLEVEELAQDRLARMFEYYNRHWRKYYGTNRTFTVF</sequence>
<gene>
    <name evidence="2" type="ORF">A3F03_00800</name>
</gene>
<name>A0A1F7I3L0_9BACT</name>